<comment type="subcellular location">
    <subcellularLocation>
        <location evidence="1">Membrane</location>
        <topology evidence="1">Multi-pass membrane protein</topology>
    </subcellularLocation>
</comment>
<dbReference type="PANTHER" id="PTHR23504">
    <property type="entry name" value="MAJOR FACILITATOR SUPERFAMILY DOMAIN-CONTAINING PROTEIN 10"/>
    <property type="match status" value="1"/>
</dbReference>
<evidence type="ECO:0000259" key="8">
    <source>
        <dbReference type="PROSITE" id="PS50850"/>
    </source>
</evidence>
<accession>A0A3N4JSF7</accession>
<feature type="transmembrane region" description="Helical" evidence="7">
    <location>
        <begin position="198"/>
        <end position="218"/>
    </location>
</feature>
<dbReference type="Pfam" id="PF07690">
    <property type="entry name" value="MFS_1"/>
    <property type="match status" value="1"/>
</dbReference>
<evidence type="ECO:0000313" key="9">
    <source>
        <dbReference type="EMBL" id="RPA99948.1"/>
    </source>
</evidence>
<feature type="transmembrane region" description="Helical" evidence="7">
    <location>
        <begin position="349"/>
        <end position="373"/>
    </location>
</feature>
<proteinExistence type="predicted"/>
<keyword evidence="5 7" id="KW-0472">Membrane</keyword>
<evidence type="ECO:0000256" key="7">
    <source>
        <dbReference type="SAM" id="Phobius"/>
    </source>
</evidence>
<keyword evidence="2" id="KW-0813">Transport</keyword>
<dbReference type="FunFam" id="1.20.1250.20:FF:000223">
    <property type="entry name" value="Major facilitator superfamily domain-containing protein"/>
    <property type="match status" value="1"/>
</dbReference>
<evidence type="ECO:0000256" key="3">
    <source>
        <dbReference type="ARBA" id="ARBA00022692"/>
    </source>
</evidence>
<dbReference type="Proteomes" id="UP000276215">
    <property type="component" value="Unassembled WGS sequence"/>
</dbReference>
<dbReference type="Gene3D" id="1.20.1250.20">
    <property type="entry name" value="MFS general substrate transporter like domains"/>
    <property type="match status" value="1"/>
</dbReference>
<feature type="transmembrane region" description="Helical" evidence="7">
    <location>
        <begin position="74"/>
        <end position="96"/>
    </location>
</feature>
<keyword evidence="3 7" id="KW-0812">Transmembrane</keyword>
<dbReference type="EMBL" id="ML120383">
    <property type="protein sequence ID" value="RPA99948.1"/>
    <property type="molecule type" value="Genomic_DNA"/>
</dbReference>
<dbReference type="SUPFAM" id="SSF103473">
    <property type="entry name" value="MFS general substrate transporter"/>
    <property type="match status" value="1"/>
</dbReference>
<feature type="transmembrane region" description="Helical" evidence="7">
    <location>
        <begin position="324"/>
        <end position="343"/>
    </location>
</feature>
<dbReference type="OrthoDB" id="196650at2759"/>
<dbReference type="InterPro" id="IPR011701">
    <property type="entry name" value="MFS"/>
</dbReference>
<dbReference type="PANTHER" id="PTHR23504:SF31">
    <property type="entry name" value="MAJOR FACILITATOR SUPERFAMILY DOMAIN-CONTAINING PROTEIN 10"/>
    <property type="match status" value="1"/>
</dbReference>
<evidence type="ECO:0000313" key="10">
    <source>
        <dbReference type="Proteomes" id="UP000276215"/>
    </source>
</evidence>
<reference evidence="9 10" key="1">
    <citation type="journal article" date="2018" name="Nat. Ecol. Evol.">
        <title>Pezizomycetes genomes reveal the molecular basis of ectomycorrhizal truffle lifestyle.</title>
        <authorList>
            <person name="Murat C."/>
            <person name="Payen T."/>
            <person name="Noel B."/>
            <person name="Kuo A."/>
            <person name="Morin E."/>
            <person name="Chen J."/>
            <person name="Kohler A."/>
            <person name="Krizsan K."/>
            <person name="Balestrini R."/>
            <person name="Da Silva C."/>
            <person name="Montanini B."/>
            <person name="Hainaut M."/>
            <person name="Levati E."/>
            <person name="Barry K.W."/>
            <person name="Belfiori B."/>
            <person name="Cichocki N."/>
            <person name="Clum A."/>
            <person name="Dockter R.B."/>
            <person name="Fauchery L."/>
            <person name="Guy J."/>
            <person name="Iotti M."/>
            <person name="Le Tacon F."/>
            <person name="Lindquist E.A."/>
            <person name="Lipzen A."/>
            <person name="Malagnac F."/>
            <person name="Mello A."/>
            <person name="Molinier V."/>
            <person name="Miyauchi S."/>
            <person name="Poulain J."/>
            <person name="Riccioni C."/>
            <person name="Rubini A."/>
            <person name="Sitrit Y."/>
            <person name="Splivallo R."/>
            <person name="Traeger S."/>
            <person name="Wang M."/>
            <person name="Zifcakova L."/>
            <person name="Wipf D."/>
            <person name="Zambonelli A."/>
            <person name="Paolocci F."/>
            <person name="Nowrousian M."/>
            <person name="Ottonello S."/>
            <person name="Baldrian P."/>
            <person name="Spatafora J.W."/>
            <person name="Henrissat B."/>
            <person name="Nagy L.G."/>
            <person name="Aury J.M."/>
            <person name="Wincker P."/>
            <person name="Grigoriev I.V."/>
            <person name="Bonfante P."/>
            <person name="Martin F.M."/>
        </authorList>
    </citation>
    <scope>NUCLEOTIDE SEQUENCE [LARGE SCALE GENOMIC DNA]</scope>
    <source>
        <strain evidence="9 10">120613-1</strain>
    </source>
</reference>
<feature type="transmembrane region" description="Helical" evidence="7">
    <location>
        <begin position="393"/>
        <end position="409"/>
    </location>
</feature>
<dbReference type="InterPro" id="IPR036259">
    <property type="entry name" value="MFS_trans_sf"/>
</dbReference>
<dbReference type="GO" id="GO:0022857">
    <property type="term" value="F:transmembrane transporter activity"/>
    <property type="evidence" value="ECO:0007669"/>
    <property type="project" value="InterPro"/>
</dbReference>
<evidence type="ECO:0000256" key="5">
    <source>
        <dbReference type="ARBA" id="ARBA00023136"/>
    </source>
</evidence>
<evidence type="ECO:0000256" key="4">
    <source>
        <dbReference type="ARBA" id="ARBA00022989"/>
    </source>
</evidence>
<evidence type="ECO:0000256" key="1">
    <source>
        <dbReference type="ARBA" id="ARBA00004141"/>
    </source>
</evidence>
<dbReference type="InterPro" id="IPR020846">
    <property type="entry name" value="MFS_dom"/>
</dbReference>
<sequence>MAPPTPAYAKSIIKILFISLIFDLLSFTLILPLFPRLLAFYRAQPDNVILESIFTTLNAFKASFHRPISSRFDVVLLGGALGSLFSFLQAISSPFLGSLSDRYGRRTALLYSMIGNIISVLLWVVATDFPTFLASRIVGGLSEGNVQLAIAIATDVSTPETRGATLALVGAAFSIAFTFGPMLGAFLASKTISLENPFATAAIFSLVLLVVETAFLYWKLPETRPLNEEPSKDEAQLKRESEPENKAKDKKESEGSLEGSGIVLLNLTHFLFLLIFSGMEFSLPFMTFDLFNYTSADSGKLLGFVGLLASILQGSFVRRVPPIVVVKTGLASAAISFFLLSRVNTQSQLYVAAAFLAVTSACVVTGLTALVSFKTGEKGRGRALGGFRSAGQIGRATGPILFCTLYWWAGRQTAYVVGGTGMVGVAALVFTGIVS</sequence>
<feature type="transmembrane region" description="Helical" evidence="7">
    <location>
        <begin position="165"/>
        <end position="186"/>
    </location>
</feature>
<protein>
    <submittedName>
        <fullName evidence="9">MFS general substrate transporter</fullName>
    </submittedName>
</protein>
<evidence type="ECO:0000256" key="2">
    <source>
        <dbReference type="ARBA" id="ARBA00022448"/>
    </source>
</evidence>
<dbReference type="PROSITE" id="PS50850">
    <property type="entry name" value="MFS"/>
    <property type="match status" value="1"/>
</dbReference>
<dbReference type="AlphaFoldDB" id="A0A3N4JSF7"/>
<name>A0A3N4JSF7_9PEZI</name>
<feature type="transmembrane region" description="Helical" evidence="7">
    <location>
        <begin position="260"/>
        <end position="279"/>
    </location>
</feature>
<feature type="domain" description="Major facilitator superfamily (MFS) profile" evidence="8">
    <location>
        <begin position="12"/>
        <end position="435"/>
    </location>
</feature>
<dbReference type="GO" id="GO:0016020">
    <property type="term" value="C:membrane"/>
    <property type="evidence" value="ECO:0007669"/>
    <property type="project" value="UniProtKB-SubCell"/>
</dbReference>
<evidence type="ECO:0000256" key="6">
    <source>
        <dbReference type="SAM" id="MobiDB-lite"/>
    </source>
</evidence>
<feature type="transmembrane region" description="Helical" evidence="7">
    <location>
        <begin position="12"/>
        <end position="34"/>
    </location>
</feature>
<organism evidence="9 10">
    <name type="scientific">Choiromyces venosus 120613-1</name>
    <dbReference type="NCBI Taxonomy" id="1336337"/>
    <lineage>
        <taxon>Eukaryota</taxon>
        <taxon>Fungi</taxon>
        <taxon>Dikarya</taxon>
        <taxon>Ascomycota</taxon>
        <taxon>Pezizomycotina</taxon>
        <taxon>Pezizomycetes</taxon>
        <taxon>Pezizales</taxon>
        <taxon>Tuberaceae</taxon>
        <taxon>Choiromyces</taxon>
    </lineage>
</organism>
<keyword evidence="10" id="KW-1185">Reference proteome</keyword>
<feature type="transmembrane region" description="Helical" evidence="7">
    <location>
        <begin position="299"/>
        <end position="317"/>
    </location>
</feature>
<feature type="transmembrane region" description="Helical" evidence="7">
    <location>
        <begin position="108"/>
        <end position="126"/>
    </location>
</feature>
<feature type="region of interest" description="Disordered" evidence="6">
    <location>
        <begin position="226"/>
        <end position="253"/>
    </location>
</feature>
<gene>
    <name evidence="9" type="ORF">L873DRAFT_1805720</name>
</gene>
<feature type="transmembrane region" description="Helical" evidence="7">
    <location>
        <begin position="415"/>
        <end position="434"/>
    </location>
</feature>
<keyword evidence="4 7" id="KW-1133">Transmembrane helix</keyword>